<dbReference type="InterPro" id="IPR026057">
    <property type="entry name" value="TBL_C"/>
</dbReference>
<name>A0ABD1WAS1_9LAMI</name>
<evidence type="ECO:0000313" key="3">
    <source>
        <dbReference type="EMBL" id="KAL2546580.1"/>
    </source>
</evidence>
<evidence type="ECO:0000313" key="4">
    <source>
        <dbReference type="Proteomes" id="UP001604277"/>
    </source>
</evidence>
<dbReference type="AlphaFoldDB" id="A0ABD1WAS1"/>
<comment type="caution">
    <text evidence="3">The sequence shown here is derived from an EMBL/GenBank/DDBJ whole genome shotgun (WGS) entry which is preliminary data.</text>
</comment>
<dbReference type="Pfam" id="PF13839">
    <property type="entry name" value="PC-Esterase"/>
    <property type="match status" value="1"/>
</dbReference>
<dbReference type="Proteomes" id="UP001604277">
    <property type="component" value="Unassembled WGS sequence"/>
</dbReference>
<comment type="similarity">
    <text evidence="1">Belongs to the PC-esterase family. TBL subfamily.</text>
</comment>
<sequence>MGLPVPGKPLQFRTCPWHWTLDIGTDRRLLDVVAKVIKTTKNPFKLLDVTTLSEYQKDAHTSVYSIRQGKFSHQSKRLIQLHMLIVSTGVFLECLIHRMSSYIPILFSHPDMEFYQFYTFVLICSLHLEQKASPATYVLYMIKRI</sequence>
<dbReference type="EMBL" id="JBFOLJ010000004">
    <property type="protein sequence ID" value="KAL2546580.1"/>
    <property type="molecule type" value="Genomic_DNA"/>
</dbReference>
<gene>
    <name evidence="3" type="ORF">Fot_15813</name>
</gene>
<feature type="domain" description="Trichome birefringence-like C-terminal" evidence="2">
    <location>
        <begin position="24"/>
        <end position="71"/>
    </location>
</feature>
<evidence type="ECO:0000256" key="1">
    <source>
        <dbReference type="ARBA" id="ARBA00007727"/>
    </source>
</evidence>
<accession>A0ABD1WAS1</accession>
<proteinExistence type="inferred from homology"/>
<organism evidence="3 4">
    <name type="scientific">Forsythia ovata</name>
    <dbReference type="NCBI Taxonomy" id="205694"/>
    <lineage>
        <taxon>Eukaryota</taxon>
        <taxon>Viridiplantae</taxon>
        <taxon>Streptophyta</taxon>
        <taxon>Embryophyta</taxon>
        <taxon>Tracheophyta</taxon>
        <taxon>Spermatophyta</taxon>
        <taxon>Magnoliopsida</taxon>
        <taxon>eudicotyledons</taxon>
        <taxon>Gunneridae</taxon>
        <taxon>Pentapetalae</taxon>
        <taxon>asterids</taxon>
        <taxon>lamiids</taxon>
        <taxon>Lamiales</taxon>
        <taxon>Oleaceae</taxon>
        <taxon>Forsythieae</taxon>
        <taxon>Forsythia</taxon>
    </lineage>
</organism>
<keyword evidence="4" id="KW-1185">Reference proteome</keyword>
<reference evidence="4" key="1">
    <citation type="submission" date="2024-07" db="EMBL/GenBank/DDBJ databases">
        <title>Two chromosome-level genome assemblies of Korean endemic species Abeliophyllum distichum and Forsythia ovata (Oleaceae).</title>
        <authorList>
            <person name="Jang H."/>
        </authorList>
    </citation>
    <scope>NUCLEOTIDE SEQUENCE [LARGE SCALE GENOMIC DNA]</scope>
</reference>
<protein>
    <submittedName>
        <fullName evidence="3">PMR5N domain-containing protein</fullName>
    </submittedName>
</protein>
<evidence type="ECO:0000259" key="2">
    <source>
        <dbReference type="Pfam" id="PF13839"/>
    </source>
</evidence>